<protein>
    <submittedName>
        <fullName evidence="1">Uncharacterized protein</fullName>
    </submittedName>
</protein>
<reference evidence="1" key="1">
    <citation type="submission" date="2013-05" db="EMBL/GenBank/DDBJ databases">
        <authorList>
            <person name="Harkins D.M."/>
            <person name="Durkin A.S."/>
            <person name="Brinkac L.M."/>
            <person name="Haft D.H."/>
            <person name="Selengut J.D."/>
            <person name="Sanka R."/>
            <person name="DePew J."/>
            <person name="Purushe J."/>
            <person name="Hartskeerl R.A."/>
            <person name="Ahmed A."/>
            <person name="van der Linden H."/>
            <person name="Goris M.G.A."/>
            <person name="Vinetz J.M."/>
            <person name="Sutton G.G."/>
            <person name="Nierman W.C."/>
            <person name="Fouts D.E."/>
        </authorList>
    </citation>
    <scope>NUCLEOTIDE SEQUENCE [LARGE SCALE GENOMIC DNA]</scope>
    <source>
        <strain evidence="1">5399</strain>
    </source>
</reference>
<dbReference type="EMBL" id="AHMO02000008">
    <property type="protein sequence ID" value="EQA45751.1"/>
    <property type="molecule type" value="Genomic_DNA"/>
</dbReference>
<proteinExistence type="predicted"/>
<evidence type="ECO:0000313" key="2">
    <source>
        <dbReference type="Proteomes" id="UP000015454"/>
    </source>
</evidence>
<accession>T0FD03</accession>
<dbReference type="RefSeq" id="WP_010570672.1">
    <property type="nucleotide sequence ID" value="NZ_AHMO02000008.1"/>
</dbReference>
<dbReference type="STRING" id="1049789.LEP1GSC050_2417"/>
<gene>
    <name evidence="1" type="ORF">LEP1GSC050_2417</name>
</gene>
<dbReference type="Proteomes" id="UP000015454">
    <property type="component" value="Unassembled WGS sequence"/>
</dbReference>
<keyword evidence="2" id="KW-1185">Reference proteome</keyword>
<dbReference type="AlphaFoldDB" id="T0FD03"/>
<comment type="caution">
    <text evidence="1">The sequence shown here is derived from an EMBL/GenBank/DDBJ whole genome shotgun (WGS) entry which is preliminary data.</text>
</comment>
<sequence length="172" mass="18544">MLSVPIVHERFTWALVDGEYTPEGVAVMIPDPPGTGGIVSKTGELGMAVGWLAPAPAPSKALKKNPKALELFEFSVGKTNGLKIGFVKQASNRKKQMKIRKLIEANRTLTVLCRDPKSGKKVFDCSFIVSLPVPPSAIKLSFNGRSGTLNDRAACNLAFRLSSLHLAKKSVK</sequence>
<name>T0FD03_9LEPT</name>
<organism evidence="1 2">
    <name type="scientific">Leptospira broomii serovar Hurstbridge str. 5399</name>
    <dbReference type="NCBI Taxonomy" id="1049789"/>
    <lineage>
        <taxon>Bacteria</taxon>
        <taxon>Pseudomonadati</taxon>
        <taxon>Spirochaetota</taxon>
        <taxon>Spirochaetia</taxon>
        <taxon>Leptospirales</taxon>
        <taxon>Leptospiraceae</taxon>
        <taxon>Leptospira</taxon>
    </lineage>
</organism>
<evidence type="ECO:0000313" key="1">
    <source>
        <dbReference type="EMBL" id="EQA45751.1"/>
    </source>
</evidence>